<keyword evidence="12" id="KW-1185">Reference proteome</keyword>
<dbReference type="SMART" id="SM00709">
    <property type="entry name" value="Zpr1"/>
    <property type="match status" value="2"/>
</dbReference>
<keyword evidence="5" id="KW-0863">Zinc-finger</keyword>
<comment type="similarity">
    <text evidence="2">Belongs to the ZPR1 family.</text>
</comment>
<reference evidence="11" key="1">
    <citation type="submission" date="2019-10" db="EMBL/GenBank/DDBJ databases">
        <authorList>
            <consortium name="DOE Joint Genome Institute"/>
            <person name="Kuo A."/>
            <person name="Miyauchi S."/>
            <person name="Kiss E."/>
            <person name="Drula E."/>
            <person name="Kohler A."/>
            <person name="Sanchez-Garcia M."/>
            <person name="Andreopoulos B."/>
            <person name="Barry K.W."/>
            <person name="Bonito G."/>
            <person name="Buee M."/>
            <person name="Carver A."/>
            <person name="Chen C."/>
            <person name="Cichocki N."/>
            <person name="Clum A."/>
            <person name="Culley D."/>
            <person name="Crous P.W."/>
            <person name="Fauchery L."/>
            <person name="Girlanda M."/>
            <person name="Hayes R."/>
            <person name="Keri Z."/>
            <person name="LaButti K."/>
            <person name="Lipzen A."/>
            <person name="Lombard V."/>
            <person name="Magnuson J."/>
            <person name="Maillard F."/>
            <person name="Morin E."/>
            <person name="Murat C."/>
            <person name="Nolan M."/>
            <person name="Ohm R."/>
            <person name="Pangilinan J."/>
            <person name="Pereira M."/>
            <person name="Perotto S."/>
            <person name="Peter M."/>
            <person name="Riley R."/>
            <person name="Sitrit Y."/>
            <person name="Stielow B."/>
            <person name="Szollosi G."/>
            <person name="Zifcakova L."/>
            <person name="Stursova M."/>
            <person name="Spatafora J.W."/>
            <person name="Tedersoo L."/>
            <person name="Vaario L.-M."/>
            <person name="Yamada A."/>
            <person name="Yan M."/>
            <person name="Wang P."/>
            <person name="Xu J."/>
            <person name="Bruns T."/>
            <person name="Baldrian P."/>
            <person name="Vilgalys R."/>
            <person name="Henrissat B."/>
            <person name="Grigoriev I.V."/>
            <person name="Hibbett D."/>
            <person name="Nagy L.G."/>
            <person name="Martin F.M."/>
        </authorList>
    </citation>
    <scope>NUCLEOTIDE SEQUENCE</scope>
    <source>
        <strain evidence="11">Prilba</strain>
    </source>
</reference>
<keyword evidence="7" id="KW-0539">Nucleus</keyword>
<evidence type="ECO:0000256" key="3">
    <source>
        <dbReference type="ARBA" id="ARBA00022723"/>
    </source>
</evidence>
<dbReference type="Pfam" id="PF22794">
    <property type="entry name" value="jr-ZPR1"/>
    <property type="match status" value="2"/>
</dbReference>
<protein>
    <submittedName>
        <fullName evidence="11">Zf-ZPR1-domain-containing protein</fullName>
    </submittedName>
</protein>
<evidence type="ECO:0000313" key="11">
    <source>
        <dbReference type="EMBL" id="KAF8479677.1"/>
    </source>
</evidence>
<proteinExistence type="inferred from homology"/>
<organism evidence="11 12">
    <name type="scientific">Russula ochroleuca</name>
    <dbReference type="NCBI Taxonomy" id="152965"/>
    <lineage>
        <taxon>Eukaryota</taxon>
        <taxon>Fungi</taxon>
        <taxon>Dikarya</taxon>
        <taxon>Basidiomycota</taxon>
        <taxon>Agaricomycotina</taxon>
        <taxon>Agaricomycetes</taxon>
        <taxon>Russulales</taxon>
        <taxon>Russulaceae</taxon>
        <taxon>Russula</taxon>
    </lineage>
</organism>
<dbReference type="FunFam" id="2.20.25.420:FF:000002">
    <property type="entry name" value="Zinc finger protein ZPR1"/>
    <property type="match status" value="1"/>
</dbReference>
<dbReference type="GO" id="GO:0005634">
    <property type="term" value="C:nucleus"/>
    <property type="evidence" value="ECO:0007669"/>
    <property type="project" value="UniProtKB-SubCell"/>
</dbReference>
<feature type="domain" description="Zinc finger ZPR1-type" evidence="10">
    <location>
        <begin position="285"/>
        <end position="452"/>
    </location>
</feature>
<dbReference type="AlphaFoldDB" id="A0A9P5MVE6"/>
<evidence type="ECO:0000256" key="4">
    <source>
        <dbReference type="ARBA" id="ARBA00022737"/>
    </source>
</evidence>
<dbReference type="FunFam" id="2.20.25.420:FF:000001">
    <property type="entry name" value="Zinc finger protein ZPR1"/>
    <property type="match status" value="1"/>
</dbReference>
<dbReference type="Gene3D" id="2.20.25.420">
    <property type="entry name" value="ZPR1, zinc finger domain"/>
    <property type="match status" value="2"/>
</dbReference>
<dbReference type="InterPro" id="IPR056180">
    <property type="entry name" value="ZPR1_jr_dom"/>
</dbReference>
<evidence type="ECO:0000259" key="10">
    <source>
        <dbReference type="SMART" id="SM00709"/>
    </source>
</evidence>
<dbReference type="InterPro" id="IPR042452">
    <property type="entry name" value="ZPR1_Znf1/2"/>
</dbReference>
<evidence type="ECO:0000256" key="8">
    <source>
        <dbReference type="ARBA" id="ARBA00054139"/>
    </source>
</evidence>
<feature type="domain" description="Zinc finger ZPR1-type" evidence="10">
    <location>
        <begin position="47"/>
        <end position="223"/>
    </location>
</feature>
<dbReference type="PANTHER" id="PTHR10876:SF0">
    <property type="entry name" value="ZINC FINGER PROTEIN ZPR1"/>
    <property type="match status" value="1"/>
</dbReference>
<dbReference type="Proteomes" id="UP000759537">
    <property type="component" value="Unassembled WGS sequence"/>
</dbReference>
<comment type="caution">
    <text evidence="11">The sequence shown here is derived from an EMBL/GenBank/DDBJ whole genome shotgun (WGS) entry which is preliminary data.</text>
</comment>
<feature type="compositionally biased region" description="Polar residues" evidence="9">
    <location>
        <begin position="12"/>
        <end position="22"/>
    </location>
</feature>
<dbReference type="Pfam" id="PF03367">
    <property type="entry name" value="Zn_ribbon_ZPR1"/>
    <property type="match status" value="2"/>
</dbReference>
<accession>A0A9P5MVE6</accession>
<dbReference type="NCBIfam" id="TIGR00310">
    <property type="entry name" value="ZPR1_znf"/>
    <property type="match status" value="2"/>
</dbReference>
<evidence type="ECO:0000313" key="12">
    <source>
        <dbReference type="Proteomes" id="UP000759537"/>
    </source>
</evidence>
<dbReference type="InterPro" id="IPR040141">
    <property type="entry name" value="ZPR1"/>
</dbReference>
<keyword evidence="6" id="KW-0862">Zinc</keyword>
<keyword evidence="3" id="KW-0479">Metal-binding</keyword>
<keyword evidence="4" id="KW-0677">Repeat</keyword>
<evidence type="ECO:0000256" key="1">
    <source>
        <dbReference type="ARBA" id="ARBA00004123"/>
    </source>
</evidence>
<dbReference type="EMBL" id="WHVB01000009">
    <property type="protein sequence ID" value="KAF8479677.1"/>
    <property type="molecule type" value="Genomic_DNA"/>
</dbReference>
<evidence type="ECO:0000256" key="2">
    <source>
        <dbReference type="ARBA" id="ARBA00008354"/>
    </source>
</evidence>
<gene>
    <name evidence="11" type="ORF">DFH94DRAFT_745110</name>
</gene>
<dbReference type="Gene3D" id="2.60.120.1040">
    <property type="entry name" value="ZPR1, A/B domain"/>
    <property type="match status" value="2"/>
</dbReference>
<dbReference type="PANTHER" id="PTHR10876">
    <property type="entry name" value="ZINC FINGER PROTEIN ZPR1"/>
    <property type="match status" value="1"/>
</dbReference>
<dbReference type="InterPro" id="IPR042451">
    <property type="entry name" value="ZPR1_A/B_dom"/>
</dbReference>
<dbReference type="OrthoDB" id="308464at2759"/>
<feature type="region of interest" description="Disordered" evidence="9">
    <location>
        <begin position="1"/>
        <end position="39"/>
    </location>
</feature>
<dbReference type="InterPro" id="IPR004457">
    <property type="entry name" value="Znf_ZPR1"/>
</dbReference>
<evidence type="ECO:0000256" key="6">
    <source>
        <dbReference type="ARBA" id="ARBA00022833"/>
    </source>
</evidence>
<dbReference type="GO" id="GO:0008270">
    <property type="term" value="F:zinc ion binding"/>
    <property type="evidence" value="ECO:0007669"/>
    <property type="project" value="UniProtKB-KW"/>
</dbReference>
<evidence type="ECO:0000256" key="7">
    <source>
        <dbReference type="ARBA" id="ARBA00023242"/>
    </source>
</evidence>
<name>A0A9P5MVE6_9AGAM</name>
<reference evidence="11" key="2">
    <citation type="journal article" date="2020" name="Nat. Commun.">
        <title>Large-scale genome sequencing of mycorrhizal fungi provides insights into the early evolution of symbiotic traits.</title>
        <authorList>
            <person name="Miyauchi S."/>
            <person name="Kiss E."/>
            <person name="Kuo A."/>
            <person name="Drula E."/>
            <person name="Kohler A."/>
            <person name="Sanchez-Garcia M."/>
            <person name="Morin E."/>
            <person name="Andreopoulos B."/>
            <person name="Barry K.W."/>
            <person name="Bonito G."/>
            <person name="Buee M."/>
            <person name="Carver A."/>
            <person name="Chen C."/>
            <person name="Cichocki N."/>
            <person name="Clum A."/>
            <person name="Culley D."/>
            <person name="Crous P.W."/>
            <person name="Fauchery L."/>
            <person name="Girlanda M."/>
            <person name="Hayes R.D."/>
            <person name="Keri Z."/>
            <person name="LaButti K."/>
            <person name="Lipzen A."/>
            <person name="Lombard V."/>
            <person name="Magnuson J."/>
            <person name="Maillard F."/>
            <person name="Murat C."/>
            <person name="Nolan M."/>
            <person name="Ohm R.A."/>
            <person name="Pangilinan J."/>
            <person name="Pereira M.F."/>
            <person name="Perotto S."/>
            <person name="Peter M."/>
            <person name="Pfister S."/>
            <person name="Riley R."/>
            <person name="Sitrit Y."/>
            <person name="Stielow J.B."/>
            <person name="Szollosi G."/>
            <person name="Zifcakova L."/>
            <person name="Stursova M."/>
            <person name="Spatafora J.W."/>
            <person name="Tedersoo L."/>
            <person name="Vaario L.M."/>
            <person name="Yamada A."/>
            <person name="Yan M."/>
            <person name="Wang P."/>
            <person name="Xu J."/>
            <person name="Bruns T."/>
            <person name="Baldrian P."/>
            <person name="Vilgalys R."/>
            <person name="Dunand C."/>
            <person name="Henrissat B."/>
            <person name="Grigoriev I.V."/>
            <person name="Hibbett D."/>
            <person name="Nagy L.G."/>
            <person name="Martin F.M."/>
        </authorList>
    </citation>
    <scope>NUCLEOTIDE SEQUENCE</scope>
    <source>
        <strain evidence="11">Prilba</strain>
    </source>
</reference>
<comment type="function">
    <text evidence="8">Acts as a protein folding chaperone for elongation factor 1-alpha.</text>
</comment>
<evidence type="ECO:0000256" key="5">
    <source>
        <dbReference type="ARBA" id="ARBA00022771"/>
    </source>
</evidence>
<evidence type="ECO:0000256" key="9">
    <source>
        <dbReference type="SAM" id="MobiDB-lite"/>
    </source>
</evidence>
<comment type="subcellular location">
    <subcellularLocation>
        <location evidence="1">Nucleus</location>
    </subcellularLocation>
</comment>
<dbReference type="FunFam" id="2.60.120.1040:FF:000001">
    <property type="entry name" value="Zinc finger protein ZPR1"/>
    <property type="match status" value="1"/>
</dbReference>
<sequence length="494" mass="54679">MTPDNHFPSIGTLAQQADSSVDSVDLNDTADAPPNDDDDRVVQELESLCMNCEKQGVTRLLLTSIPFFHEVILMSFRCEHCGISNNEIQSAGVIRPEGAIYTARILARRDLNRQIIKSETCTITIPEYELTIPAAKGKLTTVEGIIQDVISDLSYNQPLRRIQNEDTFTKIQILIDKLKAIVPDEDEDSEGGTTPLRAANSEAPMPHFTVELDDPAGNSFIEFGDSMTSDPNWNFRTYRRTQEQNVALGLVASDTAGDTGIDGHDDTTKTVLADDADEEIYVFPGVCSSCGHPLNTMMKKVVIPYFKDILIMSTNCDRCGYRDNEVKSGGAISDKGKRITLRVEDREDLSRDILKSETCGLTVPDIDLVLQAGTLGGRFTTLEGILEQVYEELSQKVFAAGDSIGSADPVGPDIQERNKFKTFLGKLEAVKNAEHPFTLILDDPLANSYVQNLYAPDPDPNMEIESYERTWEQDEDLGLNDMKVEGYEGEKVES</sequence>